<keyword evidence="1" id="KW-1133">Transmembrane helix</keyword>
<dbReference type="EMBL" id="BTSX01000006">
    <property type="protein sequence ID" value="GMT05178.1"/>
    <property type="molecule type" value="Genomic_DNA"/>
</dbReference>
<keyword evidence="1" id="KW-0472">Membrane</keyword>
<evidence type="ECO:0000256" key="1">
    <source>
        <dbReference type="SAM" id="Phobius"/>
    </source>
</evidence>
<feature type="transmembrane region" description="Helical" evidence="1">
    <location>
        <begin position="120"/>
        <end position="143"/>
    </location>
</feature>
<feature type="non-terminal residue" evidence="2">
    <location>
        <position position="1"/>
    </location>
</feature>
<feature type="transmembrane region" description="Helical" evidence="1">
    <location>
        <begin position="23"/>
        <end position="43"/>
    </location>
</feature>
<sequence length="218" mass="24857">SFSIPVMLPEQQPIYPKANMPRAMFLALIIHLVISFGMIILLTNPIREVFELYAIPISFSIMAIGFTIYAVNKRNLFSLRVISILMVAQLIWLIYRFVVCSVLLFLSFSNQKRISHPMSLIDFFQVFIHILLTVFVLFISWAWHRHGFGEEETVKITNPDALPTHDQSTAPPHHGDTHRVYPIDISSFPPPSMYPSLDTQVPIQHTYPVPSANPSSLP</sequence>
<protein>
    <recommendedName>
        <fullName evidence="4">G protein-coupled receptor</fullName>
    </recommendedName>
</protein>
<evidence type="ECO:0000313" key="3">
    <source>
        <dbReference type="Proteomes" id="UP001432027"/>
    </source>
</evidence>
<proteinExistence type="predicted"/>
<accession>A0AAV5UET3</accession>
<reference evidence="2" key="1">
    <citation type="submission" date="2023-10" db="EMBL/GenBank/DDBJ databases">
        <title>Genome assembly of Pristionchus species.</title>
        <authorList>
            <person name="Yoshida K."/>
            <person name="Sommer R.J."/>
        </authorList>
    </citation>
    <scope>NUCLEOTIDE SEQUENCE</scope>
    <source>
        <strain evidence="2">RS0144</strain>
    </source>
</reference>
<feature type="transmembrane region" description="Helical" evidence="1">
    <location>
        <begin position="50"/>
        <end position="71"/>
    </location>
</feature>
<evidence type="ECO:0008006" key="4">
    <source>
        <dbReference type="Google" id="ProtNLM"/>
    </source>
</evidence>
<dbReference type="Proteomes" id="UP001432027">
    <property type="component" value="Unassembled WGS sequence"/>
</dbReference>
<comment type="caution">
    <text evidence="2">The sequence shown here is derived from an EMBL/GenBank/DDBJ whole genome shotgun (WGS) entry which is preliminary data.</text>
</comment>
<organism evidence="2 3">
    <name type="scientific">Pristionchus entomophagus</name>
    <dbReference type="NCBI Taxonomy" id="358040"/>
    <lineage>
        <taxon>Eukaryota</taxon>
        <taxon>Metazoa</taxon>
        <taxon>Ecdysozoa</taxon>
        <taxon>Nematoda</taxon>
        <taxon>Chromadorea</taxon>
        <taxon>Rhabditida</taxon>
        <taxon>Rhabditina</taxon>
        <taxon>Diplogasteromorpha</taxon>
        <taxon>Diplogasteroidea</taxon>
        <taxon>Neodiplogasteridae</taxon>
        <taxon>Pristionchus</taxon>
    </lineage>
</organism>
<keyword evidence="3" id="KW-1185">Reference proteome</keyword>
<keyword evidence="1" id="KW-0812">Transmembrane</keyword>
<name>A0AAV5UET3_9BILA</name>
<dbReference type="AlphaFoldDB" id="A0AAV5UET3"/>
<feature type="transmembrane region" description="Helical" evidence="1">
    <location>
        <begin position="77"/>
        <end position="108"/>
    </location>
</feature>
<evidence type="ECO:0000313" key="2">
    <source>
        <dbReference type="EMBL" id="GMT05178.1"/>
    </source>
</evidence>
<gene>
    <name evidence="2" type="ORF">PENTCL1PPCAC_27352</name>
</gene>